<reference evidence="1" key="2">
    <citation type="journal article" date="2015" name="Fish Shellfish Immunol.">
        <title>Early steps in the European eel (Anguilla anguilla)-Vibrio vulnificus interaction in the gills: Role of the RtxA13 toxin.</title>
        <authorList>
            <person name="Callol A."/>
            <person name="Pajuelo D."/>
            <person name="Ebbesson L."/>
            <person name="Teles M."/>
            <person name="MacKenzie S."/>
            <person name="Amaro C."/>
        </authorList>
    </citation>
    <scope>NUCLEOTIDE SEQUENCE</scope>
</reference>
<evidence type="ECO:0000313" key="1">
    <source>
        <dbReference type="EMBL" id="JAH43938.1"/>
    </source>
</evidence>
<sequence>MSIRTCNIFQQTIPSHTVDEMRHSHNPAYLKQIVCIIHQATSRIVLLC</sequence>
<organism evidence="1">
    <name type="scientific">Anguilla anguilla</name>
    <name type="common">European freshwater eel</name>
    <name type="synonym">Muraena anguilla</name>
    <dbReference type="NCBI Taxonomy" id="7936"/>
    <lineage>
        <taxon>Eukaryota</taxon>
        <taxon>Metazoa</taxon>
        <taxon>Chordata</taxon>
        <taxon>Craniata</taxon>
        <taxon>Vertebrata</taxon>
        <taxon>Euteleostomi</taxon>
        <taxon>Actinopterygii</taxon>
        <taxon>Neopterygii</taxon>
        <taxon>Teleostei</taxon>
        <taxon>Anguilliformes</taxon>
        <taxon>Anguillidae</taxon>
        <taxon>Anguilla</taxon>
    </lineage>
</organism>
<proteinExistence type="predicted"/>
<name>A0A0E9STT2_ANGAN</name>
<dbReference type="EMBL" id="GBXM01064639">
    <property type="protein sequence ID" value="JAH43938.1"/>
    <property type="molecule type" value="Transcribed_RNA"/>
</dbReference>
<protein>
    <submittedName>
        <fullName evidence="1">Uncharacterized protein</fullName>
    </submittedName>
</protein>
<accession>A0A0E9STT2</accession>
<reference evidence="1" key="1">
    <citation type="submission" date="2014-11" db="EMBL/GenBank/DDBJ databases">
        <authorList>
            <person name="Amaro Gonzalez C."/>
        </authorList>
    </citation>
    <scope>NUCLEOTIDE SEQUENCE</scope>
</reference>
<dbReference type="AlphaFoldDB" id="A0A0E9STT2"/>